<protein>
    <submittedName>
        <fullName evidence="2">RCG35493, isoform CRA_a</fullName>
    </submittedName>
</protein>
<organism evidence="2 3">
    <name type="scientific">Rattus norvegicus</name>
    <name type="common">Rat</name>
    <dbReference type="NCBI Taxonomy" id="10116"/>
    <lineage>
        <taxon>Eukaryota</taxon>
        <taxon>Metazoa</taxon>
        <taxon>Chordata</taxon>
        <taxon>Craniata</taxon>
        <taxon>Vertebrata</taxon>
        <taxon>Euteleostomi</taxon>
        <taxon>Mammalia</taxon>
        <taxon>Eutheria</taxon>
        <taxon>Euarchontoglires</taxon>
        <taxon>Glires</taxon>
        <taxon>Rodentia</taxon>
        <taxon>Myomorpha</taxon>
        <taxon>Muroidea</taxon>
        <taxon>Muridae</taxon>
        <taxon>Murinae</taxon>
        <taxon>Rattus</taxon>
    </lineage>
</organism>
<accession>A6HIF0</accession>
<name>A6HIF0_RAT</name>
<evidence type="ECO:0000313" key="2">
    <source>
        <dbReference type="EMBL" id="EDM05803.1"/>
    </source>
</evidence>
<feature type="region of interest" description="Disordered" evidence="1">
    <location>
        <begin position="1"/>
        <end position="28"/>
    </location>
</feature>
<evidence type="ECO:0000256" key="1">
    <source>
        <dbReference type="SAM" id="MobiDB-lite"/>
    </source>
</evidence>
<dbReference type="EMBL" id="CH473948">
    <property type="protein sequence ID" value="EDM05803.1"/>
    <property type="molecule type" value="Genomic_DNA"/>
</dbReference>
<evidence type="ECO:0000313" key="3">
    <source>
        <dbReference type="Proteomes" id="UP000234681"/>
    </source>
</evidence>
<dbReference type="AlphaFoldDB" id="A6HIF0"/>
<dbReference type="Proteomes" id="UP000234681">
    <property type="component" value="Chromosome 10"/>
</dbReference>
<reference evidence="2 3" key="1">
    <citation type="submission" date="2005-07" db="EMBL/GenBank/DDBJ databases">
        <authorList>
            <person name="Mural R.J."/>
            <person name="Li P.W."/>
            <person name="Adams M.D."/>
            <person name="Amanatides P.G."/>
            <person name="Baden-Tillson H."/>
            <person name="Barnstead M."/>
            <person name="Chin S.H."/>
            <person name="Dew I."/>
            <person name="Evans C.A."/>
            <person name="Ferriera S."/>
            <person name="Flanigan M."/>
            <person name="Fosler C."/>
            <person name="Glodek A."/>
            <person name="Gu Z."/>
            <person name="Holt R.A."/>
            <person name="Jennings D."/>
            <person name="Kraft C.L."/>
            <person name="Lu F."/>
            <person name="Nguyen T."/>
            <person name="Nusskern D.R."/>
            <person name="Pfannkoch C.M."/>
            <person name="Sitter C."/>
            <person name="Sutton G.G."/>
            <person name="Venter J.C."/>
            <person name="Wang Z."/>
            <person name="Woodage T."/>
            <person name="Zheng X.H."/>
            <person name="Zhong F."/>
        </authorList>
    </citation>
    <scope>NUCLEOTIDE SEQUENCE [LARGE SCALE GENOMIC DNA]</scope>
    <source>
        <strain>BN</strain>
        <strain evidence="3">Sprague-Dawley</strain>
    </source>
</reference>
<gene>
    <name evidence="2" type="ORF">rCG_35493</name>
</gene>
<sequence>MHPHSPGQWQEAAAAVRPGVPVRPRLGESRLPSADTQWWLGFESRDSLIVAPEQNVKFRLPGRSN</sequence>
<feature type="compositionally biased region" description="Low complexity" evidence="1">
    <location>
        <begin position="12"/>
        <end position="24"/>
    </location>
</feature>
<proteinExistence type="predicted"/>